<dbReference type="InterPro" id="IPR021457">
    <property type="entry name" value="DUF3108"/>
</dbReference>
<dbReference type="RefSeq" id="WP_105038135.1">
    <property type="nucleotide sequence ID" value="NZ_PPSL01000002.1"/>
</dbReference>
<sequence length="272" mass="30981">MKKEHIIYKILTISGILLITVSSPLFSTAQAQCLAANTSFQEGEKLTFKVFYNMSFVWINAGSAQFTTSVENVSNRKAYHITGIGKTANSFEWFYKVLDTYESYIDRQTMLPMRFVRHVNEGGMKFINDVKFDHRNKQATTDNKAFAIPDCTQDVLSAMYFARNINYNGHKPGDKISFDMFLDNQVYNLYVKYLGKEQITTKMGTFNAIKIVPLLIKGTIFKGGEKMTIWLSDDPNHIPVRVESPILIGSVKIDLMEYSNLRNPLSGMISKN</sequence>
<protein>
    <submittedName>
        <fullName evidence="1">DUF3108 domain-containing protein</fullName>
    </submittedName>
</protein>
<dbReference type="Pfam" id="PF11306">
    <property type="entry name" value="DUF3108"/>
    <property type="match status" value="1"/>
</dbReference>
<organism evidence="1 2">
    <name type="scientific">Flavipsychrobacter stenotrophus</name>
    <dbReference type="NCBI Taxonomy" id="2077091"/>
    <lineage>
        <taxon>Bacteria</taxon>
        <taxon>Pseudomonadati</taxon>
        <taxon>Bacteroidota</taxon>
        <taxon>Chitinophagia</taxon>
        <taxon>Chitinophagales</taxon>
        <taxon>Chitinophagaceae</taxon>
        <taxon>Flavipsychrobacter</taxon>
    </lineage>
</organism>
<reference evidence="1 2" key="1">
    <citation type="submission" date="2018-01" db="EMBL/GenBank/DDBJ databases">
        <title>A novel member of the phylum Bacteroidetes isolated from glacier ice.</title>
        <authorList>
            <person name="Liu Q."/>
            <person name="Xin Y.-H."/>
        </authorList>
    </citation>
    <scope>NUCLEOTIDE SEQUENCE [LARGE SCALE GENOMIC DNA]</scope>
    <source>
        <strain evidence="1 2">RB1R16</strain>
    </source>
</reference>
<evidence type="ECO:0000313" key="2">
    <source>
        <dbReference type="Proteomes" id="UP000239872"/>
    </source>
</evidence>
<dbReference type="OrthoDB" id="9808473at2"/>
<evidence type="ECO:0000313" key="1">
    <source>
        <dbReference type="EMBL" id="PQJ11256.1"/>
    </source>
</evidence>
<gene>
    <name evidence="1" type="ORF">CJD36_005475</name>
</gene>
<comment type="caution">
    <text evidence="1">The sequence shown here is derived from an EMBL/GenBank/DDBJ whole genome shotgun (WGS) entry which is preliminary data.</text>
</comment>
<accession>A0A2S7SXK0</accession>
<name>A0A2S7SXK0_9BACT</name>
<dbReference type="Proteomes" id="UP000239872">
    <property type="component" value="Unassembled WGS sequence"/>
</dbReference>
<keyword evidence="2" id="KW-1185">Reference proteome</keyword>
<proteinExistence type="predicted"/>
<dbReference type="EMBL" id="PPSL01000002">
    <property type="protein sequence ID" value="PQJ11256.1"/>
    <property type="molecule type" value="Genomic_DNA"/>
</dbReference>
<dbReference type="AlphaFoldDB" id="A0A2S7SXK0"/>